<name>A0AAD7ZVU3_DIPPU</name>
<reference evidence="2" key="2">
    <citation type="submission" date="2023-05" db="EMBL/GenBank/DDBJ databases">
        <authorList>
            <person name="Fouks B."/>
        </authorList>
    </citation>
    <scope>NUCLEOTIDE SEQUENCE</scope>
    <source>
        <strain evidence="2">Stay&amp;Tobe</strain>
        <tissue evidence="2">Testes</tissue>
    </source>
</reference>
<dbReference type="Gene3D" id="3.90.640.10">
    <property type="entry name" value="Actin, Chain A, domain 4"/>
    <property type="match status" value="1"/>
</dbReference>
<dbReference type="InterPro" id="IPR004000">
    <property type="entry name" value="Actin"/>
</dbReference>
<feature type="non-terminal residue" evidence="2">
    <location>
        <position position="419"/>
    </location>
</feature>
<evidence type="ECO:0000256" key="1">
    <source>
        <dbReference type="RuleBase" id="RU000487"/>
    </source>
</evidence>
<evidence type="ECO:0000313" key="2">
    <source>
        <dbReference type="EMBL" id="KAJ9587595.1"/>
    </source>
</evidence>
<organism evidence="2 3">
    <name type="scientific">Diploptera punctata</name>
    <name type="common">Pacific beetle cockroach</name>
    <dbReference type="NCBI Taxonomy" id="6984"/>
    <lineage>
        <taxon>Eukaryota</taxon>
        <taxon>Metazoa</taxon>
        <taxon>Ecdysozoa</taxon>
        <taxon>Arthropoda</taxon>
        <taxon>Hexapoda</taxon>
        <taxon>Insecta</taxon>
        <taxon>Pterygota</taxon>
        <taxon>Neoptera</taxon>
        <taxon>Polyneoptera</taxon>
        <taxon>Dictyoptera</taxon>
        <taxon>Blattodea</taxon>
        <taxon>Blaberoidea</taxon>
        <taxon>Blaberidae</taxon>
        <taxon>Diplopterinae</taxon>
        <taxon>Diploptera</taxon>
    </lineage>
</organism>
<dbReference type="SMART" id="SM00268">
    <property type="entry name" value="ACTIN"/>
    <property type="match status" value="1"/>
</dbReference>
<protein>
    <submittedName>
        <fullName evidence="2">Uncharacterized protein</fullName>
    </submittedName>
</protein>
<dbReference type="Gene3D" id="3.30.420.40">
    <property type="match status" value="2"/>
</dbReference>
<dbReference type="PANTHER" id="PTHR11937">
    <property type="entry name" value="ACTIN"/>
    <property type="match status" value="1"/>
</dbReference>
<feature type="non-terminal residue" evidence="2">
    <location>
        <position position="1"/>
    </location>
</feature>
<dbReference type="AlphaFoldDB" id="A0AAD7ZVU3"/>
<dbReference type="EMBL" id="JASPKZ010006084">
    <property type="protein sequence ID" value="KAJ9587595.1"/>
    <property type="molecule type" value="Genomic_DNA"/>
</dbReference>
<evidence type="ECO:0000313" key="3">
    <source>
        <dbReference type="Proteomes" id="UP001233999"/>
    </source>
</evidence>
<comment type="similarity">
    <text evidence="1">Belongs to the actin family.</text>
</comment>
<dbReference type="InterPro" id="IPR043129">
    <property type="entry name" value="ATPase_NBD"/>
</dbReference>
<accession>A0AAD7ZVU3</accession>
<sequence length="419" mass="47102">YLLVSPKDRRVVIVESLLSPTVFKETLAQVLFRHFEVSSLLFVPSHLVSLCCLGVNTALILDIGYEEAVLIPVYEGVPVLHAWQAQPTASHAVESSLKEALLIENNNKLNLDEITVEDIKVRACFVTSLERSTQLETVQPPPNVLYQEGTAFSISGKTRESVYEVLFVQDNDQMSLATMILDAIVKKCPRFPRTITIFNTPCPIDMRRPLAENILVIGGTAMTPDIQPSWQSQLSNSINHLQKKTMSHGSEYFLERNSYIKLKIATQQIRRSLSAILKENHIRFCKTSATDAATLINIVCDVLLSLDLEICNEFIGRAQTFNKTNSQLQSLLVGRVDLLMKSRQQKLYVTPLDLQNRFLLDEDSNRTAILRKHSKLSVAQRCAMVPALRDFEYRTSQQGSVVDTVTLFVSSSCRDVDVT</sequence>
<proteinExistence type="inferred from homology"/>
<dbReference type="SUPFAM" id="SSF53067">
    <property type="entry name" value="Actin-like ATPase domain"/>
    <property type="match status" value="2"/>
</dbReference>
<dbReference type="CDD" id="cd10207">
    <property type="entry name" value="ASKHA_NBD_Arp10"/>
    <property type="match status" value="1"/>
</dbReference>
<dbReference type="Pfam" id="PF00022">
    <property type="entry name" value="Actin"/>
    <property type="match status" value="1"/>
</dbReference>
<reference evidence="2" key="1">
    <citation type="journal article" date="2023" name="IScience">
        <title>Live-bearing cockroach genome reveals convergent evolutionary mechanisms linked to viviparity in insects and beyond.</title>
        <authorList>
            <person name="Fouks B."/>
            <person name="Harrison M.C."/>
            <person name="Mikhailova A.A."/>
            <person name="Marchal E."/>
            <person name="English S."/>
            <person name="Carruthers M."/>
            <person name="Jennings E.C."/>
            <person name="Chiamaka E.L."/>
            <person name="Frigard R.A."/>
            <person name="Pippel M."/>
            <person name="Attardo G.M."/>
            <person name="Benoit J.B."/>
            <person name="Bornberg-Bauer E."/>
            <person name="Tobe S.S."/>
        </authorList>
    </citation>
    <scope>NUCLEOTIDE SEQUENCE</scope>
    <source>
        <strain evidence="2">Stay&amp;Tobe</strain>
    </source>
</reference>
<dbReference type="Proteomes" id="UP001233999">
    <property type="component" value="Unassembled WGS sequence"/>
</dbReference>
<gene>
    <name evidence="2" type="ORF">L9F63_018977</name>
</gene>
<keyword evidence="3" id="KW-1185">Reference proteome</keyword>
<comment type="caution">
    <text evidence="2">The sequence shown here is derived from an EMBL/GenBank/DDBJ whole genome shotgun (WGS) entry which is preliminary data.</text>
</comment>